<dbReference type="EMBL" id="LT629742">
    <property type="protein sequence ID" value="SDT09397.1"/>
    <property type="molecule type" value="Genomic_DNA"/>
</dbReference>
<dbReference type="InterPro" id="IPR014001">
    <property type="entry name" value="Helicase_ATP-bd"/>
</dbReference>
<dbReference type="GO" id="GO:0005829">
    <property type="term" value="C:cytosol"/>
    <property type="evidence" value="ECO:0007669"/>
    <property type="project" value="TreeGrafter"/>
</dbReference>
<dbReference type="InterPro" id="IPR027417">
    <property type="entry name" value="P-loop_NTPase"/>
</dbReference>
<dbReference type="CDD" id="cd18785">
    <property type="entry name" value="SF2_C"/>
    <property type="match status" value="1"/>
</dbReference>
<feature type="transmembrane region" description="Helical" evidence="2">
    <location>
        <begin position="807"/>
        <end position="829"/>
    </location>
</feature>
<dbReference type="Gene3D" id="3.40.50.300">
    <property type="entry name" value="P-loop containing nucleotide triphosphate hydrolases"/>
    <property type="match status" value="1"/>
</dbReference>
<accession>A0A1H1XJI4</accession>
<dbReference type="InterPro" id="IPR006935">
    <property type="entry name" value="Helicase/UvrB_N"/>
</dbReference>
<dbReference type="PROSITE" id="PS51192">
    <property type="entry name" value="HELICASE_ATP_BIND_1"/>
    <property type="match status" value="1"/>
</dbReference>
<dbReference type="GO" id="GO:0005524">
    <property type="term" value="F:ATP binding"/>
    <property type="evidence" value="ECO:0007669"/>
    <property type="project" value="InterPro"/>
</dbReference>
<gene>
    <name evidence="4" type="ORF">SAMN04489834_2810</name>
</gene>
<dbReference type="RefSeq" id="WP_083364597.1">
    <property type="nucleotide sequence ID" value="NZ_LT629742.1"/>
</dbReference>
<evidence type="ECO:0000256" key="1">
    <source>
        <dbReference type="SAM" id="MobiDB-lite"/>
    </source>
</evidence>
<dbReference type="InterPro" id="IPR050742">
    <property type="entry name" value="Helicase_Restrict-Modif_Enz"/>
</dbReference>
<organism evidence="4 5">
    <name type="scientific">Microterricola viridarii</name>
    <dbReference type="NCBI Taxonomy" id="412690"/>
    <lineage>
        <taxon>Bacteria</taxon>
        <taxon>Bacillati</taxon>
        <taxon>Actinomycetota</taxon>
        <taxon>Actinomycetes</taxon>
        <taxon>Micrococcales</taxon>
        <taxon>Microbacteriaceae</taxon>
        <taxon>Microterricola</taxon>
    </lineage>
</organism>
<dbReference type="STRING" id="412690.SAMN04489834_2810"/>
<keyword evidence="5" id="KW-1185">Reference proteome</keyword>
<name>A0A1H1XJI4_9MICO</name>
<sequence>MHENATTSPTTRAPALPLRDWRFQGTLRGYQAEVLQQVTTTPDDPLHIVAPPGSGKTLLALLLAVRDGRRALALAPTVTIRQQWQRTALQLAPDAEQVSSTPDRLADLTVLTYQMLSIVAADTSPFEDLARLTWVDELVQSGRVQADAEAWLSELRDKNAAQYRSGIRRRSRRVRRQLVQQEPSELARVLHPNALALLENLVEHGVETIILDECHHLLDHWAFVVAYLAGRIRERGGSPHLIGLTATLPSTEDDEAYEIYTQLLGDVDYEVPTPAVVKEGHLAPYRDFAWFTEPIPSELAFIRKHEKRLHTLVGELLATETGIAFLVDKLQPPAADAALGAGSGTGERVTPAPPPAAAPTPDDMLAALDRALAQDFYLARSAGLALREVAPRHPLIGMLPAALLDRCTSDDLLSVLGRYSLERLLTDPEAQPLWAEAKRALADFGYHLTDRGIRRGRNPIELTLATSQSKDQAAATILRHELGRPDGERIRAVVITDFAVHGSQRSTSDGEPAGALRCFASLSADPVIAGLRPVLLTAQLLRVRAADAELLADALSDELGQPVQVEPTDAGAADLNAPGVGSGRLVEAVSALVARGTVRLIVGTRGLLGEGWDCPPVNTLIDLTAVATSSATQQLRGRSLRLDPAWPGKVAHNWSVACLIPANVAIDTPSEMARLRRKHRHLWGLSAEDNSAIISGLGHALHPDELGLLTRLLGKEKGASADQVNSGVLARMRTRAQSHADWRVGGPYAGHEQELVALSPDRSHPVLRSGPTLALLLTTFFACTAAVFGFAMSTLARSGAHSLGAEAVLWLSILLTAVVSGAVFAPAFLRAYRQRAQPTVVYRGAALAIARTLHEAGRVGEFGEGNIVVQEQRSGSGRNGKSVVSGITVEFNGGSAADRAVLADALAELFGPVQKPRFLVRVDRGPIGRLSTVFAGPIAVIERMLPTRTLLSVPAAIGRRKADAELFARHWAKSVGACTLHEVTGVEGVAQLREARAASGRLNRFEPRGRSWA</sequence>
<keyword evidence="2" id="KW-1133">Transmembrane helix</keyword>
<dbReference type="GO" id="GO:0003677">
    <property type="term" value="F:DNA binding"/>
    <property type="evidence" value="ECO:0007669"/>
    <property type="project" value="InterPro"/>
</dbReference>
<evidence type="ECO:0000313" key="4">
    <source>
        <dbReference type="EMBL" id="SDT09397.1"/>
    </source>
</evidence>
<dbReference type="PANTHER" id="PTHR47396">
    <property type="entry name" value="TYPE I RESTRICTION ENZYME ECOKI R PROTEIN"/>
    <property type="match status" value="1"/>
</dbReference>
<reference evidence="5" key="1">
    <citation type="submission" date="2016-10" db="EMBL/GenBank/DDBJ databases">
        <authorList>
            <person name="Varghese N."/>
            <person name="Submissions S."/>
        </authorList>
    </citation>
    <scope>NUCLEOTIDE SEQUENCE [LARGE SCALE GENOMIC DNA]</scope>
    <source>
        <strain evidence="5">DSM 21772</strain>
    </source>
</reference>
<evidence type="ECO:0000313" key="5">
    <source>
        <dbReference type="Proteomes" id="UP000181956"/>
    </source>
</evidence>
<dbReference type="SMART" id="SM00487">
    <property type="entry name" value="DEXDc"/>
    <property type="match status" value="1"/>
</dbReference>
<dbReference type="SUPFAM" id="SSF52540">
    <property type="entry name" value="P-loop containing nucleoside triphosphate hydrolases"/>
    <property type="match status" value="2"/>
</dbReference>
<feature type="region of interest" description="Disordered" evidence="1">
    <location>
        <begin position="337"/>
        <end position="358"/>
    </location>
</feature>
<dbReference type="GO" id="GO:0016787">
    <property type="term" value="F:hydrolase activity"/>
    <property type="evidence" value="ECO:0007669"/>
    <property type="project" value="InterPro"/>
</dbReference>
<proteinExistence type="predicted"/>
<feature type="domain" description="Helicase ATP-binding" evidence="3">
    <location>
        <begin position="48"/>
        <end position="266"/>
    </location>
</feature>
<evidence type="ECO:0000256" key="2">
    <source>
        <dbReference type="SAM" id="Phobius"/>
    </source>
</evidence>
<dbReference type="AlphaFoldDB" id="A0A1H1XJI4"/>
<protein>
    <submittedName>
        <fullName evidence="4">Type III restriction enzyme, res subunit</fullName>
    </submittedName>
</protein>
<dbReference type="OrthoDB" id="9758243at2"/>
<dbReference type="InterPro" id="IPR003593">
    <property type="entry name" value="AAA+_ATPase"/>
</dbReference>
<evidence type="ECO:0000259" key="3">
    <source>
        <dbReference type="PROSITE" id="PS51192"/>
    </source>
</evidence>
<dbReference type="SMART" id="SM00382">
    <property type="entry name" value="AAA"/>
    <property type="match status" value="1"/>
</dbReference>
<feature type="transmembrane region" description="Helical" evidence="2">
    <location>
        <begin position="773"/>
        <end position="795"/>
    </location>
</feature>
<dbReference type="Pfam" id="PF04851">
    <property type="entry name" value="ResIII"/>
    <property type="match status" value="1"/>
</dbReference>
<keyword evidence="2" id="KW-0472">Membrane</keyword>
<dbReference type="PANTHER" id="PTHR47396:SF1">
    <property type="entry name" value="ATP-DEPENDENT HELICASE IRC3-RELATED"/>
    <property type="match status" value="1"/>
</dbReference>
<keyword evidence="2" id="KW-0812">Transmembrane</keyword>
<dbReference type="Proteomes" id="UP000181956">
    <property type="component" value="Chromosome I"/>
</dbReference>